<name>D6AHZ4_STRFL</name>
<accession>D6AHZ4</accession>
<proteinExistence type="predicted"/>
<evidence type="ECO:0000313" key="2">
    <source>
        <dbReference type="EMBL" id="EFE77109.2"/>
    </source>
</evidence>
<protein>
    <submittedName>
        <fullName evidence="2">Predicted protein</fullName>
    </submittedName>
</protein>
<dbReference type="EMBL" id="DS999644">
    <property type="protein sequence ID" value="EFE77109.2"/>
    <property type="molecule type" value="Genomic_DNA"/>
</dbReference>
<gene>
    <name evidence="2" type="ORF">SSGG_04476</name>
</gene>
<reference evidence="3" key="2">
    <citation type="submission" date="2008-12" db="EMBL/GenBank/DDBJ databases">
        <title>Annotation of Streptomyces roseosporus strain NRRL 15998.</title>
        <authorList>
            <consortium name="The Broad Institute Genome Sequencing Platform"/>
            <consortium name="Broad Institute Microbial Sequencing Center"/>
            <person name="Fischbach M."/>
            <person name="Ward D."/>
            <person name="Young S."/>
            <person name="Kodira C.D."/>
            <person name="Zeng Q."/>
            <person name="Koehrsen M."/>
            <person name="Godfrey P."/>
            <person name="Alvarado L."/>
            <person name="Berlin A.M."/>
            <person name="Borenstein D."/>
            <person name="Chen Z."/>
            <person name="Engels R."/>
            <person name="Freedman E."/>
            <person name="Gellesch M."/>
            <person name="Goldberg J."/>
            <person name="Griggs A."/>
            <person name="Gujja S."/>
            <person name="Heiman D.I."/>
            <person name="Hepburn T.A."/>
            <person name="Howarth C."/>
            <person name="Jen D."/>
            <person name="Larson L."/>
            <person name="Lewis B."/>
            <person name="Mehta T."/>
            <person name="Park D."/>
            <person name="Pearson M."/>
            <person name="Roberts A."/>
            <person name="Saif S."/>
            <person name="Shea T.D."/>
            <person name="Shenoy N."/>
            <person name="Sisk P."/>
            <person name="Stolte C."/>
            <person name="Sykes S.N."/>
            <person name="Walk T."/>
            <person name="White J."/>
            <person name="Yandava C."/>
            <person name="Straight P."/>
            <person name="Clardy J."/>
            <person name="Hung D."/>
            <person name="Kolter R."/>
            <person name="Mekalanos J."/>
            <person name="Walker S."/>
            <person name="Walsh C.T."/>
            <person name="Wieland B.L.C."/>
            <person name="Ilzarbe M."/>
            <person name="Galagan J."/>
            <person name="Nusbaum C."/>
            <person name="Birren B."/>
        </authorList>
    </citation>
    <scope>NUCLEOTIDE SEQUENCE [LARGE SCALE GENOMIC DNA]</scope>
    <source>
        <strain evidence="3">NRRL 15998</strain>
    </source>
</reference>
<evidence type="ECO:0000313" key="3">
    <source>
        <dbReference type="Proteomes" id="UP000003986"/>
    </source>
</evidence>
<reference evidence="3" key="1">
    <citation type="submission" date="2008-10" db="EMBL/GenBank/DDBJ databases">
        <authorList>
            <person name="Molnar K."/>
        </authorList>
    </citation>
    <scope>NUCLEOTIDE SEQUENCE [LARGE SCALE GENOMIC DNA]</scope>
    <source>
        <strain evidence="3">NRRL 15998</strain>
    </source>
</reference>
<organism evidence="2 3">
    <name type="scientific">Streptomyces filamentosus NRRL 15998</name>
    <dbReference type="NCBI Taxonomy" id="457431"/>
    <lineage>
        <taxon>Bacteria</taxon>
        <taxon>Bacillati</taxon>
        <taxon>Actinomycetota</taxon>
        <taxon>Actinomycetes</taxon>
        <taxon>Kitasatosporales</taxon>
        <taxon>Streptomycetaceae</taxon>
        <taxon>Streptomyces</taxon>
    </lineage>
</organism>
<sequence>MQCVHLAPPIGGVRSFLADHELAGAVSWRCPPTVTGLSQGRLRPCPDNRTGPQVELKRHHGPE</sequence>
<dbReference type="Proteomes" id="UP000003986">
    <property type="component" value="Unassembled WGS sequence"/>
</dbReference>
<evidence type="ECO:0000256" key="1">
    <source>
        <dbReference type="SAM" id="MobiDB-lite"/>
    </source>
</evidence>
<feature type="region of interest" description="Disordered" evidence="1">
    <location>
        <begin position="37"/>
        <end position="63"/>
    </location>
</feature>
<dbReference type="AlphaFoldDB" id="D6AHZ4"/>